<reference evidence="3 4" key="1">
    <citation type="journal article" date="2017" name="Int. J. Parasitol.">
        <title>The genome of the protozoan parasite Cystoisospora suis and a reverse vaccinology approach to identify vaccine candidates.</title>
        <authorList>
            <person name="Palmieri N."/>
            <person name="Shrestha A."/>
            <person name="Ruttkowski B."/>
            <person name="Beck T."/>
            <person name="Vogl C."/>
            <person name="Tomley F."/>
            <person name="Blake D.P."/>
            <person name="Joachim A."/>
        </authorList>
    </citation>
    <scope>NUCLEOTIDE SEQUENCE [LARGE SCALE GENOMIC DNA]</scope>
    <source>
        <strain evidence="3 4">Wien I</strain>
    </source>
</reference>
<sequence length="213" mass="23066">LRTGFREPVEGSESVSQLLLRYSGCCCLWESNSLQLYSFSKVDCSRSGIPDFSGQSVWPRSNYPHFQLSANCDRRIMAPSLNTPATEPRQKQSQPTSKHGSEATPTASCAAAAPPCSPVSSVEERIRLKKEDLPSAWSCSETCVWLTFLCACGVGYTFFSDGEVSALLTLSAAFYTLATVFALYHTRVCGSMTTCVVYDKPGAGKVPCASLLV</sequence>
<dbReference type="GeneID" id="94428725"/>
<feature type="non-terminal residue" evidence="3">
    <location>
        <position position="213"/>
    </location>
</feature>
<gene>
    <name evidence="3" type="ORF">CSUI_005338</name>
</gene>
<proteinExistence type="predicted"/>
<feature type="transmembrane region" description="Helical" evidence="2">
    <location>
        <begin position="135"/>
        <end position="158"/>
    </location>
</feature>
<dbReference type="AlphaFoldDB" id="A0A2C6KXV0"/>
<evidence type="ECO:0000313" key="4">
    <source>
        <dbReference type="Proteomes" id="UP000221165"/>
    </source>
</evidence>
<dbReference type="RefSeq" id="XP_067922511.1">
    <property type="nucleotide sequence ID" value="XM_068065514.1"/>
</dbReference>
<evidence type="ECO:0000313" key="3">
    <source>
        <dbReference type="EMBL" id="PHJ20825.1"/>
    </source>
</evidence>
<name>A0A2C6KXV0_9APIC</name>
<organism evidence="3 4">
    <name type="scientific">Cystoisospora suis</name>
    <dbReference type="NCBI Taxonomy" id="483139"/>
    <lineage>
        <taxon>Eukaryota</taxon>
        <taxon>Sar</taxon>
        <taxon>Alveolata</taxon>
        <taxon>Apicomplexa</taxon>
        <taxon>Conoidasida</taxon>
        <taxon>Coccidia</taxon>
        <taxon>Eucoccidiorida</taxon>
        <taxon>Eimeriorina</taxon>
        <taxon>Sarcocystidae</taxon>
        <taxon>Cystoisospora</taxon>
    </lineage>
</organism>
<evidence type="ECO:0000256" key="1">
    <source>
        <dbReference type="SAM" id="MobiDB-lite"/>
    </source>
</evidence>
<feature type="region of interest" description="Disordered" evidence="1">
    <location>
        <begin position="81"/>
        <end position="117"/>
    </location>
</feature>
<protein>
    <submittedName>
        <fullName evidence="3">Transmembrane protein</fullName>
    </submittedName>
</protein>
<keyword evidence="4" id="KW-1185">Reference proteome</keyword>
<feature type="transmembrane region" description="Helical" evidence="2">
    <location>
        <begin position="164"/>
        <end position="184"/>
    </location>
</feature>
<evidence type="ECO:0000256" key="2">
    <source>
        <dbReference type="SAM" id="Phobius"/>
    </source>
</evidence>
<accession>A0A2C6KXV0</accession>
<feature type="compositionally biased region" description="Low complexity" evidence="1">
    <location>
        <begin position="102"/>
        <end position="117"/>
    </location>
</feature>
<dbReference type="VEuPathDB" id="ToxoDB:CSUI_005338"/>
<dbReference type="Proteomes" id="UP000221165">
    <property type="component" value="Unassembled WGS sequence"/>
</dbReference>
<keyword evidence="2 3" id="KW-0812">Transmembrane</keyword>
<feature type="non-terminal residue" evidence="3">
    <location>
        <position position="1"/>
    </location>
</feature>
<comment type="caution">
    <text evidence="3">The sequence shown here is derived from an EMBL/GenBank/DDBJ whole genome shotgun (WGS) entry which is preliminary data.</text>
</comment>
<dbReference type="EMBL" id="MIGC01002583">
    <property type="protein sequence ID" value="PHJ20825.1"/>
    <property type="molecule type" value="Genomic_DNA"/>
</dbReference>
<keyword evidence="2" id="KW-0472">Membrane</keyword>
<feature type="compositionally biased region" description="Polar residues" evidence="1">
    <location>
        <begin position="81"/>
        <end position="98"/>
    </location>
</feature>
<keyword evidence="2" id="KW-1133">Transmembrane helix</keyword>